<dbReference type="InterPro" id="IPR001296">
    <property type="entry name" value="Glyco_trans_1"/>
</dbReference>
<dbReference type="Gene3D" id="3.40.50.2000">
    <property type="entry name" value="Glycogen Phosphorylase B"/>
    <property type="match status" value="2"/>
</dbReference>
<dbReference type="OrthoDB" id="9790710at2"/>
<dbReference type="PANTHER" id="PTHR12526:SF630">
    <property type="entry name" value="GLYCOSYLTRANSFERASE"/>
    <property type="match status" value="1"/>
</dbReference>
<protein>
    <submittedName>
        <fullName evidence="3">Glycosyltransferase involved in cell wall bisynthesis</fullName>
    </submittedName>
</protein>
<keyword evidence="3" id="KW-0808">Transferase</keyword>
<evidence type="ECO:0000313" key="3">
    <source>
        <dbReference type="EMBL" id="SHG17457.1"/>
    </source>
</evidence>
<name>A0A1M5HNG4_9FLAO</name>
<feature type="domain" description="Glycosyl transferase family 1" evidence="1">
    <location>
        <begin position="214"/>
        <end position="374"/>
    </location>
</feature>
<reference evidence="4" key="1">
    <citation type="submission" date="2016-11" db="EMBL/GenBank/DDBJ databases">
        <authorList>
            <person name="Varghese N."/>
            <person name="Submissions S."/>
        </authorList>
    </citation>
    <scope>NUCLEOTIDE SEQUENCE [LARGE SCALE GENOMIC DNA]</scope>
    <source>
        <strain evidence="4">DSM 17539</strain>
    </source>
</reference>
<organism evidence="3 4">
    <name type="scientific">Arenibacter palladensis</name>
    <dbReference type="NCBI Taxonomy" id="237373"/>
    <lineage>
        <taxon>Bacteria</taxon>
        <taxon>Pseudomonadati</taxon>
        <taxon>Bacteroidota</taxon>
        <taxon>Flavobacteriia</taxon>
        <taxon>Flavobacteriales</taxon>
        <taxon>Flavobacteriaceae</taxon>
        <taxon>Arenibacter</taxon>
    </lineage>
</organism>
<gene>
    <name evidence="3" type="ORF">SAMN03080594_11626</name>
</gene>
<dbReference type="RefSeq" id="WP_072865819.1">
    <property type="nucleotide sequence ID" value="NZ_FQUX01000016.1"/>
</dbReference>
<dbReference type="SUPFAM" id="SSF53756">
    <property type="entry name" value="UDP-Glycosyltransferase/glycogen phosphorylase"/>
    <property type="match status" value="1"/>
</dbReference>
<feature type="domain" description="Glycosyltransferase subfamily 4-like N-terminal" evidence="2">
    <location>
        <begin position="14"/>
        <end position="201"/>
    </location>
</feature>
<accession>A0A1M5HNG4</accession>
<dbReference type="AlphaFoldDB" id="A0A1M5HNG4"/>
<dbReference type="GO" id="GO:0016757">
    <property type="term" value="F:glycosyltransferase activity"/>
    <property type="evidence" value="ECO:0007669"/>
    <property type="project" value="InterPro"/>
</dbReference>
<dbReference type="Proteomes" id="UP000184406">
    <property type="component" value="Unassembled WGS sequence"/>
</dbReference>
<keyword evidence="4" id="KW-1185">Reference proteome</keyword>
<dbReference type="Pfam" id="PF00534">
    <property type="entry name" value="Glycos_transf_1"/>
    <property type="match status" value="1"/>
</dbReference>
<evidence type="ECO:0000259" key="2">
    <source>
        <dbReference type="Pfam" id="PF13439"/>
    </source>
</evidence>
<sequence length="399" mass="45648">MANILFVIGVYPNFGGTEKITTVLANEFVKKGYGISIASFKQEIPSLVSELDESIELISLKYPVLNSQNIKILKAYVHEKKIDYIINQWCLPFHVTLLINLARKGTECKLISVLHGLPDRNKRLLTVQNKVETSKVIVAKSLYKFIHRVFLKITSINLRYVYRYSDQYVVLSKSFIASFLKFSNIKNESKIRAISNPITIETAPRYIYSIPSRDNDKENTILYVGRMDYANKRVHRVVEAWEKIFKKHPNWKMVLVGDGPEKEALEAYVESKEILNLKFEGFQKEAPIKFYKKASILLLTSDLEGFGLVVLEGMSFGVVPIVYGSYSAIFDIIENGKSGFITPVPYEVSNTVACIEKLIQDRQLLNEMSNQAREKAMDYEIDIIIDQWHTMFQGLSATI</sequence>
<evidence type="ECO:0000313" key="4">
    <source>
        <dbReference type="Proteomes" id="UP000184406"/>
    </source>
</evidence>
<dbReference type="PANTHER" id="PTHR12526">
    <property type="entry name" value="GLYCOSYLTRANSFERASE"/>
    <property type="match status" value="1"/>
</dbReference>
<dbReference type="EMBL" id="FQUX01000016">
    <property type="protein sequence ID" value="SHG17457.1"/>
    <property type="molecule type" value="Genomic_DNA"/>
</dbReference>
<dbReference type="Pfam" id="PF13439">
    <property type="entry name" value="Glyco_transf_4"/>
    <property type="match status" value="1"/>
</dbReference>
<proteinExistence type="predicted"/>
<dbReference type="InterPro" id="IPR028098">
    <property type="entry name" value="Glyco_trans_4-like_N"/>
</dbReference>
<evidence type="ECO:0000259" key="1">
    <source>
        <dbReference type="Pfam" id="PF00534"/>
    </source>
</evidence>